<evidence type="ECO:0000313" key="4">
    <source>
        <dbReference type="Proteomes" id="UP000619376"/>
    </source>
</evidence>
<accession>A0A7W8KJH0</accession>
<protein>
    <submittedName>
        <fullName evidence="2">Uncharacterized protein</fullName>
    </submittedName>
</protein>
<comment type="caution">
    <text evidence="2">The sequence shown here is derived from an EMBL/GenBank/DDBJ whole genome shotgun (WGS) entry which is preliminary data.</text>
</comment>
<reference evidence="4" key="2">
    <citation type="journal article" date="2019" name="Int. J. Syst. Evol. Microbiol.">
        <title>The Global Catalogue of Microorganisms (GCM) 10K type strain sequencing project: providing services to taxonomists for standard genome sequencing and annotation.</title>
        <authorList>
            <consortium name="The Broad Institute Genomics Platform"/>
            <consortium name="The Broad Institute Genome Sequencing Center for Infectious Disease"/>
            <person name="Wu L."/>
            <person name="Ma J."/>
        </authorList>
    </citation>
    <scope>NUCLEOTIDE SEQUENCE [LARGE SCALE GENOMIC DNA]</scope>
    <source>
        <strain evidence="4">CGMCC 1.18437</strain>
    </source>
</reference>
<reference evidence="2 3" key="3">
    <citation type="submission" date="2020-08" db="EMBL/GenBank/DDBJ databases">
        <title>Genomic Encyclopedia of Type Strains, Phase IV (KMG-IV): sequencing the most valuable type-strain genomes for metagenomic binning, comparative biology and taxonomic classification.</title>
        <authorList>
            <person name="Goeker M."/>
        </authorList>
    </citation>
    <scope>NUCLEOTIDE SEQUENCE [LARGE SCALE GENOMIC DNA]</scope>
    <source>
        <strain evidence="2 3">DSM 27521</strain>
    </source>
</reference>
<dbReference type="RefSeq" id="WP_184116457.1">
    <property type="nucleotide sequence ID" value="NZ_BNAJ01000027.1"/>
</dbReference>
<name>A0A7W8KJH0_9DEIO</name>
<sequence length="73" mass="8039">MTHRVKRAPKPRYHQSYPSTLATTEELRALGLHPGTSEPDAILDYHHGDKSGLCGLFERSKAVPIKPAEDTAS</sequence>
<reference evidence="1" key="4">
    <citation type="submission" date="2024-05" db="EMBL/GenBank/DDBJ databases">
        <authorList>
            <person name="Sun Q."/>
            <person name="Zhou Y."/>
        </authorList>
    </citation>
    <scope>NUCLEOTIDE SEQUENCE</scope>
    <source>
        <strain evidence="1">CGMCC 1.18437</strain>
    </source>
</reference>
<dbReference type="Proteomes" id="UP000619376">
    <property type="component" value="Unassembled WGS sequence"/>
</dbReference>
<proteinExistence type="predicted"/>
<dbReference type="EMBL" id="BNAJ01000027">
    <property type="protein sequence ID" value="GHF65937.1"/>
    <property type="molecule type" value="Genomic_DNA"/>
</dbReference>
<dbReference type="Proteomes" id="UP000539473">
    <property type="component" value="Unassembled WGS sequence"/>
</dbReference>
<evidence type="ECO:0000313" key="1">
    <source>
        <dbReference type="EMBL" id="GHF65937.1"/>
    </source>
</evidence>
<dbReference type="EMBL" id="JACHFK010000026">
    <property type="protein sequence ID" value="MBB5379277.1"/>
    <property type="molecule type" value="Genomic_DNA"/>
</dbReference>
<organism evidence="2 3">
    <name type="scientific">Deinococcus metalli</name>
    <dbReference type="NCBI Taxonomy" id="1141878"/>
    <lineage>
        <taxon>Bacteria</taxon>
        <taxon>Thermotogati</taxon>
        <taxon>Deinococcota</taxon>
        <taxon>Deinococci</taxon>
        <taxon>Deinococcales</taxon>
        <taxon>Deinococcaceae</taxon>
        <taxon>Deinococcus</taxon>
    </lineage>
</organism>
<reference evidence="1" key="1">
    <citation type="journal article" date="2014" name="Int. J. Syst. Evol. Microbiol.">
        <title>Complete genome of a new Firmicutes species belonging to the dominant human colonic microbiota ('Ruminococcus bicirculans') reveals two chromosomes and a selective capacity to utilize plant glucans.</title>
        <authorList>
            <consortium name="NISC Comparative Sequencing Program"/>
            <person name="Wegmann U."/>
            <person name="Louis P."/>
            <person name="Goesmann A."/>
            <person name="Henrissat B."/>
            <person name="Duncan S.H."/>
            <person name="Flint H.J."/>
        </authorList>
    </citation>
    <scope>NUCLEOTIDE SEQUENCE</scope>
    <source>
        <strain evidence="1">CGMCC 1.18437</strain>
    </source>
</reference>
<evidence type="ECO:0000313" key="2">
    <source>
        <dbReference type="EMBL" id="MBB5379277.1"/>
    </source>
</evidence>
<evidence type="ECO:0000313" key="3">
    <source>
        <dbReference type="Proteomes" id="UP000539473"/>
    </source>
</evidence>
<dbReference type="AlphaFoldDB" id="A0A7W8KJH0"/>
<gene>
    <name evidence="1" type="ORF">GCM10017781_47050</name>
    <name evidence="2" type="ORF">HNQ07_004792</name>
</gene>
<keyword evidence="4" id="KW-1185">Reference proteome</keyword>